<organism evidence="1 2">
    <name type="scientific">Protea cynaroides</name>
    <dbReference type="NCBI Taxonomy" id="273540"/>
    <lineage>
        <taxon>Eukaryota</taxon>
        <taxon>Viridiplantae</taxon>
        <taxon>Streptophyta</taxon>
        <taxon>Embryophyta</taxon>
        <taxon>Tracheophyta</taxon>
        <taxon>Spermatophyta</taxon>
        <taxon>Magnoliopsida</taxon>
        <taxon>Proteales</taxon>
        <taxon>Proteaceae</taxon>
        <taxon>Protea</taxon>
    </lineage>
</organism>
<evidence type="ECO:0000313" key="2">
    <source>
        <dbReference type="Proteomes" id="UP001141806"/>
    </source>
</evidence>
<proteinExistence type="predicted"/>
<name>A0A9Q0KF82_9MAGN</name>
<dbReference type="EMBL" id="JAMYWD010000006">
    <property type="protein sequence ID" value="KAJ4969473.1"/>
    <property type="molecule type" value="Genomic_DNA"/>
</dbReference>
<reference evidence="1" key="1">
    <citation type="journal article" date="2023" name="Plant J.">
        <title>The genome of the king protea, Protea cynaroides.</title>
        <authorList>
            <person name="Chang J."/>
            <person name="Duong T.A."/>
            <person name="Schoeman C."/>
            <person name="Ma X."/>
            <person name="Roodt D."/>
            <person name="Barker N."/>
            <person name="Li Z."/>
            <person name="Van de Peer Y."/>
            <person name="Mizrachi E."/>
        </authorList>
    </citation>
    <scope>NUCLEOTIDE SEQUENCE</scope>
    <source>
        <tissue evidence="1">Young leaves</tissue>
    </source>
</reference>
<sequence>MTIYLDPSPRPSVGLVTLPKPSLGTSAVALLSSSKKAPLRETSISPGSTSPNAPYWLKWSITKSALGTESSKVAYQLEEIYLPKDVELFESQPNKELMKTNKMSIISLIVVLKSVGPSVPSEAECETIIDLLSKVEALYAYISEVESDRNKFALAIPQLKDLWAALVRVLRQRAERAEDASRSLEK</sequence>
<accession>A0A9Q0KF82</accession>
<keyword evidence="2" id="KW-1185">Reference proteome</keyword>
<comment type="caution">
    <text evidence="1">The sequence shown here is derived from an EMBL/GenBank/DDBJ whole genome shotgun (WGS) entry which is preliminary data.</text>
</comment>
<evidence type="ECO:0000313" key="1">
    <source>
        <dbReference type="EMBL" id="KAJ4969473.1"/>
    </source>
</evidence>
<dbReference type="AlphaFoldDB" id="A0A9Q0KF82"/>
<dbReference type="Proteomes" id="UP001141806">
    <property type="component" value="Unassembled WGS sequence"/>
</dbReference>
<protein>
    <submittedName>
        <fullName evidence="1">Uncharacterized protein</fullName>
    </submittedName>
</protein>
<gene>
    <name evidence="1" type="ORF">NE237_016174</name>
</gene>